<organism evidence="2 3">
    <name type="scientific">Eremothecium gossypii (strain ATCC 10895 / CBS 109.51 / FGSC 9923 / NRRL Y-1056)</name>
    <name type="common">Yeast</name>
    <name type="synonym">Ashbya gossypii</name>
    <dbReference type="NCBI Taxonomy" id="284811"/>
    <lineage>
        <taxon>Eukaryota</taxon>
        <taxon>Fungi</taxon>
        <taxon>Dikarya</taxon>
        <taxon>Ascomycota</taxon>
        <taxon>Saccharomycotina</taxon>
        <taxon>Saccharomycetes</taxon>
        <taxon>Saccharomycetales</taxon>
        <taxon>Saccharomycetaceae</taxon>
        <taxon>Eremothecium</taxon>
    </lineage>
</organism>
<dbReference type="InParanoid" id="Q75CY2"/>
<sequence length="227" mass="24605">MTPATPPRSRSRRADQDEMATPRRAVTGGGLLTPGTVGCKGEAGVARPRTPEGEVRSPEQTPRRAGRRAGALDELGTTARVLFPAAREGGAPGRQGARRGDARPARRKAARQEPGTPSSRIVTFELAEAWHNQSGCGSSDDEGEEDVRPLRLENPFLARGVAGADERRERARQLEAADPSIGHAVTLVDKRGRPVHQRELTPEEQELFKPRMLFARELEDGRPGDGM</sequence>
<gene>
    <name evidence="2" type="ORF">AGOS_ABR240W</name>
</gene>
<feature type="region of interest" description="Disordered" evidence="1">
    <location>
        <begin position="132"/>
        <end position="151"/>
    </location>
</feature>
<reference evidence="3" key="2">
    <citation type="journal article" date="2013" name="G3 (Bethesda)">
        <title>Genomes of Ashbya fungi isolated from insects reveal four mating-type loci, numerous translocations, lack of transposons, and distinct gene duplications.</title>
        <authorList>
            <person name="Dietrich F.S."/>
            <person name="Voegeli S."/>
            <person name="Kuo S."/>
            <person name="Philippsen P."/>
        </authorList>
    </citation>
    <scope>GENOME REANNOTATION</scope>
    <source>
        <strain evidence="3">ATCC 10895 / CBS 109.51 / FGSC 9923 / NRRL Y-1056</strain>
    </source>
</reference>
<reference evidence="2 3" key="1">
    <citation type="journal article" date="2004" name="Science">
        <title>The Ashbya gossypii genome as a tool for mapping the ancient Saccharomyces cerevisiae genome.</title>
        <authorList>
            <person name="Dietrich F.S."/>
            <person name="Voegeli S."/>
            <person name="Brachat S."/>
            <person name="Lerch A."/>
            <person name="Gates K."/>
            <person name="Steiner S."/>
            <person name="Mohr C."/>
            <person name="Pohlmann R."/>
            <person name="Luedi P."/>
            <person name="Choi S."/>
            <person name="Wing R.A."/>
            <person name="Flavier A."/>
            <person name="Gaffney T.D."/>
            <person name="Philippsen P."/>
        </authorList>
    </citation>
    <scope>NUCLEOTIDE SEQUENCE [LARGE SCALE GENOMIC DNA]</scope>
    <source>
        <strain evidence="3">ATCC 10895 / CBS 109.51 / FGSC 9923 / NRRL Y-1056</strain>
    </source>
</reference>
<evidence type="ECO:0000313" key="2">
    <source>
        <dbReference type="EMBL" id="AAS51013.1"/>
    </source>
</evidence>
<name>Q75CY2_EREGS</name>
<evidence type="ECO:0000313" key="3">
    <source>
        <dbReference type="Proteomes" id="UP000000591"/>
    </source>
</evidence>
<dbReference type="OMA" id="GIECEND"/>
<dbReference type="RefSeq" id="NP_983189.1">
    <property type="nucleotide sequence ID" value="NM_208542.1"/>
</dbReference>
<dbReference type="Proteomes" id="UP000000591">
    <property type="component" value="Chromosome II"/>
</dbReference>
<dbReference type="KEGG" id="ago:AGOS_ABR240W"/>
<dbReference type="FunCoup" id="Q75CY2">
    <property type="interactions" value="319"/>
</dbReference>
<accession>Q75CY2</accession>
<dbReference type="GeneID" id="4619299"/>
<dbReference type="AlphaFoldDB" id="Q75CY2"/>
<keyword evidence="3" id="KW-1185">Reference proteome</keyword>
<protein>
    <submittedName>
        <fullName evidence="2">ABR240Wp</fullName>
    </submittedName>
</protein>
<dbReference type="eggNOG" id="ENOG502S3ZS">
    <property type="taxonomic scope" value="Eukaryota"/>
</dbReference>
<dbReference type="EMBL" id="AE016815">
    <property type="protein sequence ID" value="AAS51013.1"/>
    <property type="molecule type" value="Genomic_DNA"/>
</dbReference>
<proteinExistence type="predicted"/>
<dbReference type="OrthoDB" id="4060584at2759"/>
<dbReference type="HOGENOM" id="CLU_086083_0_0_1"/>
<feature type="region of interest" description="Disordered" evidence="1">
    <location>
        <begin position="1"/>
        <end position="120"/>
    </location>
</feature>
<evidence type="ECO:0000256" key="1">
    <source>
        <dbReference type="SAM" id="MobiDB-lite"/>
    </source>
</evidence>
<dbReference type="STRING" id="284811.Q75CY2"/>